<organism evidence="2 3">
    <name type="scientific">Paludibacterium paludis</name>
    <dbReference type="NCBI Taxonomy" id="1225769"/>
    <lineage>
        <taxon>Bacteria</taxon>
        <taxon>Pseudomonadati</taxon>
        <taxon>Pseudomonadota</taxon>
        <taxon>Betaproteobacteria</taxon>
        <taxon>Neisseriales</taxon>
        <taxon>Chromobacteriaceae</taxon>
        <taxon>Paludibacterium</taxon>
    </lineage>
</organism>
<evidence type="ECO:0000313" key="2">
    <source>
        <dbReference type="EMBL" id="GGY29870.1"/>
    </source>
</evidence>
<dbReference type="Gene3D" id="3.40.190.10">
    <property type="entry name" value="Periplasmic binding protein-like II"/>
    <property type="match status" value="2"/>
</dbReference>
<reference evidence="2" key="1">
    <citation type="journal article" date="2014" name="Int. J. Syst. Evol. Microbiol.">
        <title>Complete genome sequence of Corynebacterium casei LMG S-19264T (=DSM 44701T), isolated from a smear-ripened cheese.</title>
        <authorList>
            <consortium name="US DOE Joint Genome Institute (JGI-PGF)"/>
            <person name="Walter F."/>
            <person name="Albersmeier A."/>
            <person name="Kalinowski J."/>
            <person name="Ruckert C."/>
        </authorList>
    </citation>
    <scope>NUCLEOTIDE SEQUENCE</scope>
    <source>
        <strain evidence="2">KCTC 32182</strain>
    </source>
</reference>
<dbReference type="PANTHER" id="PTHR35936">
    <property type="entry name" value="MEMBRANE-BOUND LYTIC MUREIN TRANSGLYCOSYLASE F"/>
    <property type="match status" value="1"/>
</dbReference>
<dbReference type="EMBL" id="BMYX01000033">
    <property type="protein sequence ID" value="GGY29870.1"/>
    <property type="molecule type" value="Genomic_DNA"/>
</dbReference>
<comment type="caution">
    <text evidence="2">The sequence shown here is derived from an EMBL/GenBank/DDBJ whole genome shotgun (WGS) entry which is preliminary data.</text>
</comment>
<dbReference type="RefSeq" id="WP_189536938.1">
    <property type="nucleotide sequence ID" value="NZ_BMYX01000033.1"/>
</dbReference>
<dbReference type="SUPFAM" id="SSF53850">
    <property type="entry name" value="Periplasmic binding protein-like II"/>
    <property type="match status" value="1"/>
</dbReference>
<keyword evidence="3" id="KW-1185">Reference proteome</keyword>
<sequence>MKRPVSLALFIALSLTVAATRAACPQGGLKVGYLAFGAAYSDGRGIDVDLVETLANQLGCPIARAQAYPRARVMKMLEQGELNLVTSAARSPERERLGYFLVYEKSKNMTLLDARFGRPGAETILKREEIIWGKVRSFVYGPAQMAFLDKMTQLGRVIEVADNDELFQLLARGAIQGMFCHPFVFDERFRHTPLEHRLIVYDAFPADPELQGGLLLAKSAFDTKETRRWQDKLDELRGNGTLAGIFRKHLSRTLAEALLP</sequence>
<accession>A0A918UBG0</accession>
<proteinExistence type="predicted"/>
<gene>
    <name evidence="2" type="ORF">GCM10011289_35960</name>
</gene>
<keyword evidence="1" id="KW-0732">Signal</keyword>
<dbReference type="Proteomes" id="UP000645257">
    <property type="component" value="Unassembled WGS sequence"/>
</dbReference>
<evidence type="ECO:0000256" key="1">
    <source>
        <dbReference type="SAM" id="SignalP"/>
    </source>
</evidence>
<name>A0A918UBG0_9NEIS</name>
<feature type="chain" id="PRO_5037977514" description="Solute-binding protein family 3/N-terminal domain-containing protein" evidence="1">
    <location>
        <begin position="23"/>
        <end position="260"/>
    </location>
</feature>
<evidence type="ECO:0000313" key="3">
    <source>
        <dbReference type="Proteomes" id="UP000645257"/>
    </source>
</evidence>
<dbReference type="AlphaFoldDB" id="A0A918UBG0"/>
<evidence type="ECO:0008006" key="4">
    <source>
        <dbReference type="Google" id="ProtNLM"/>
    </source>
</evidence>
<protein>
    <recommendedName>
        <fullName evidence="4">Solute-binding protein family 3/N-terminal domain-containing protein</fullName>
    </recommendedName>
</protein>
<reference evidence="2" key="2">
    <citation type="submission" date="2020-09" db="EMBL/GenBank/DDBJ databases">
        <authorList>
            <person name="Sun Q."/>
            <person name="Kim S."/>
        </authorList>
    </citation>
    <scope>NUCLEOTIDE SEQUENCE</scope>
    <source>
        <strain evidence="2">KCTC 32182</strain>
    </source>
</reference>
<feature type="signal peptide" evidence="1">
    <location>
        <begin position="1"/>
        <end position="22"/>
    </location>
</feature>